<feature type="compositionally biased region" description="Pro residues" evidence="1">
    <location>
        <begin position="118"/>
        <end position="127"/>
    </location>
</feature>
<dbReference type="Proteomes" id="UP000749559">
    <property type="component" value="Unassembled WGS sequence"/>
</dbReference>
<accession>A0A8S4P4M4</accession>
<reference evidence="2" key="1">
    <citation type="submission" date="2022-03" db="EMBL/GenBank/DDBJ databases">
        <authorList>
            <person name="Martin C."/>
        </authorList>
    </citation>
    <scope>NUCLEOTIDE SEQUENCE</scope>
</reference>
<dbReference type="AlphaFoldDB" id="A0A8S4P4M4"/>
<evidence type="ECO:0000313" key="2">
    <source>
        <dbReference type="EMBL" id="CAH1789362.1"/>
    </source>
</evidence>
<feature type="compositionally biased region" description="Polar residues" evidence="1">
    <location>
        <begin position="35"/>
        <end position="44"/>
    </location>
</feature>
<proteinExistence type="predicted"/>
<protein>
    <submittedName>
        <fullName evidence="2">Uncharacterized protein</fullName>
    </submittedName>
</protein>
<feature type="region of interest" description="Disordered" evidence="1">
    <location>
        <begin position="98"/>
        <end position="127"/>
    </location>
</feature>
<organism evidence="2 3">
    <name type="scientific">Owenia fusiformis</name>
    <name type="common">Polychaete worm</name>
    <dbReference type="NCBI Taxonomy" id="6347"/>
    <lineage>
        <taxon>Eukaryota</taxon>
        <taxon>Metazoa</taxon>
        <taxon>Spiralia</taxon>
        <taxon>Lophotrochozoa</taxon>
        <taxon>Annelida</taxon>
        <taxon>Polychaeta</taxon>
        <taxon>Sedentaria</taxon>
        <taxon>Canalipalpata</taxon>
        <taxon>Sabellida</taxon>
        <taxon>Oweniida</taxon>
        <taxon>Oweniidae</taxon>
        <taxon>Owenia</taxon>
    </lineage>
</organism>
<name>A0A8S4P4M4_OWEFU</name>
<feature type="compositionally biased region" description="Basic and acidic residues" evidence="1">
    <location>
        <begin position="1"/>
        <end position="10"/>
    </location>
</feature>
<gene>
    <name evidence="2" type="ORF">OFUS_LOCUS14735</name>
</gene>
<dbReference type="EMBL" id="CAIIXF020000007">
    <property type="protein sequence ID" value="CAH1789362.1"/>
    <property type="molecule type" value="Genomic_DNA"/>
</dbReference>
<evidence type="ECO:0000313" key="3">
    <source>
        <dbReference type="Proteomes" id="UP000749559"/>
    </source>
</evidence>
<dbReference type="PANTHER" id="PTHR48421:SF1">
    <property type="entry name" value="MYCBP-ASSOCIATED PROTEIN"/>
    <property type="match status" value="1"/>
</dbReference>
<evidence type="ECO:0000256" key="1">
    <source>
        <dbReference type="SAM" id="MobiDB-lite"/>
    </source>
</evidence>
<dbReference type="InterPro" id="IPR032707">
    <property type="entry name" value="MYCBPAP"/>
</dbReference>
<dbReference type="OrthoDB" id="10263316at2759"/>
<feature type="region of interest" description="Disordered" evidence="1">
    <location>
        <begin position="1"/>
        <end position="56"/>
    </location>
</feature>
<feature type="non-terminal residue" evidence="2">
    <location>
        <position position="127"/>
    </location>
</feature>
<keyword evidence="3" id="KW-1185">Reference proteome</keyword>
<sequence length="127" mass="14001">MSSEDRRESLRGSATRAKSLSANKLKGKKRDGTPEKSTTPNLSQDALPEEDRAASRNVIINDEILALAIKEEDLTKLREPKPPTGKKTPVSSRIVVKKLKPQSEWDKPTPRMVTVLKPAPPDAPLKP</sequence>
<dbReference type="PANTHER" id="PTHR48421">
    <property type="entry name" value="MYCBP-ASSOCIATED PROTEIN"/>
    <property type="match status" value="1"/>
</dbReference>
<comment type="caution">
    <text evidence="2">The sequence shown here is derived from an EMBL/GenBank/DDBJ whole genome shotgun (WGS) entry which is preliminary data.</text>
</comment>